<comment type="similarity">
    <text evidence="1 6">Belongs to the peptidase S14 family.</text>
</comment>
<dbReference type="PANTHER" id="PTHR10381:SF70">
    <property type="entry name" value="ATP-DEPENDENT CLP PROTEASE PROTEOLYTIC SUBUNIT"/>
    <property type="match status" value="1"/>
</dbReference>
<evidence type="ECO:0000256" key="4">
    <source>
        <dbReference type="ARBA" id="ARBA00022801"/>
    </source>
</evidence>
<keyword evidence="4 8" id="KW-0378">Hydrolase</keyword>
<dbReference type="SUPFAM" id="SSF52096">
    <property type="entry name" value="ClpP/crotonase"/>
    <property type="match status" value="1"/>
</dbReference>
<organism evidence="8 9">
    <name type="scientific">Lachnospira intestinalis</name>
    <dbReference type="NCBI Taxonomy" id="3133158"/>
    <lineage>
        <taxon>Bacteria</taxon>
        <taxon>Bacillati</taxon>
        <taxon>Bacillota</taxon>
        <taxon>Clostridia</taxon>
        <taxon>Lachnospirales</taxon>
        <taxon>Lachnospiraceae</taxon>
        <taxon>Lachnospira</taxon>
    </lineage>
</organism>
<dbReference type="PRINTS" id="PR00127">
    <property type="entry name" value="CLPPROTEASEP"/>
</dbReference>
<name>A0ABV1H6T8_9FIRM</name>
<evidence type="ECO:0000313" key="9">
    <source>
        <dbReference type="Proteomes" id="UP001546774"/>
    </source>
</evidence>
<keyword evidence="3 8" id="KW-0645">Protease</keyword>
<dbReference type="Proteomes" id="UP001546774">
    <property type="component" value="Unassembled WGS sequence"/>
</dbReference>
<dbReference type="CDD" id="cd07016">
    <property type="entry name" value="S14_ClpP_1"/>
    <property type="match status" value="1"/>
</dbReference>
<evidence type="ECO:0000256" key="7">
    <source>
        <dbReference type="SAM" id="Coils"/>
    </source>
</evidence>
<evidence type="ECO:0000256" key="6">
    <source>
        <dbReference type="RuleBase" id="RU003567"/>
    </source>
</evidence>
<dbReference type="InterPro" id="IPR023562">
    <property type="entry name" value="ClpP/TepA"/>
</dbReference>
<dbReference type="Gene3D" id="3.90.226.10">
    <property type="entry name" value="2-enoyl-CoA Hydratase, Chain A, domain 1"/>
    <property type="match status" value="1"/>
</dbReference>
<reference evidence="8" key="1">
    <citation type="submission" date="2024-03" db="EMBL/GenBank/DDBJ databases">
        <title>Human intestinal bacterial collection.</title>
        <authorList>
            <person name="Pauvert C."/>
            <person name="Hitch T.C.A."/>
            <person name="Clavel T."/>
        </authorList>
    </citation>
    <scope>NUCLEOTIDE SEQUENCE [LARGE SCALE GENOMIC DNA]</scope>
    <source>
        <strain evidence="8">CLA-AA-H89B</strain>
    </source>
</reference>
<dbReference type="EMBL" id="JBBMFS010000005">
    <property type="protein sequence ID" value="MEQ2554872.1"/>
    <property type="molecule type" value="Genomic_DNA"/>
</dbReference>
<protein>
    <recommendedName>
        <fullName evidence="6">ATP-dependent Clp protease proteolytic subunit</fullName>
    </recommendedName>
</protein>
<dbReference type="GO" id="GO:0006508">
    <property type="term" value="P:proteolysis"/>
    <property type="evidence" value="ECO:0007669"/>
    <property type="project" value="UniProtKB-KW"/>
</dbReference>
<dbReference type="InterPro" id="IPR029045">
    <property type="entry name" value="ClpP/crotonase-like_dom_sf"/>
</dbReference>
<feature type="coiled-coil region" evidence="7">
    <location>
        <begin position="193"/>
        <end position="220"/>
    </location>
</feature>
<proteinExistence type="inferred from homology"/>
<dbReference type="Pfam" id="PF00574">
    <property type="entry name" value="CLP_protease"/>
    <property type="match status" value="1"/>
</dbReference>
<dbReference type="GO" id="GO:0008233">
    <property type="term" value="F:peptidase activity"/>
    <property type="evidence" value="ECO:0007669"/>
    <property type="project" value="UniProtKB-KW"/>
</dbReference>
<evidence type="ECO:0000256" key="3">
    <source>
        <dbReference type="ARBA" id="ARBA00022670"/>
    </source>
</evidence>
<comment type="caution">
    <text evidence="8">The sequence shown here is derived from an EMBL/GenBank/DDBJ whole genome shotgun (WGS) entry which is preliminary data.</text>
</comment>
<keyword evidence="7" id="KW-0175">Coiled coil</keyword>
<dbReference type="NCBIfam" id="NF045542">
    <property type="entry name" value="Clp_rel_HeadMat"/>
    <property type="match status" value="1"/>
</dbReference>
<dbReference type="PANTHER" id="PTHR10381">
    <property type="entry name" value="ATP-DEPENDENT CLP PROTEASE PROTEOLYTIC SUBUNIT"/>
    <property type="match status" value="1"/>
</dbReference>
<evidence type="ECO:0000313" key="8">
    <source>
        <dbReference type="EMBL" id="MEQ2554872.1"/>
    </source>
</evidence>
<keyword evidence="5" id="KW-0720">Serine protease</keyword>
<keyword evidence="9" id="KW-1185">Reference proteome</keyword>
<accession>A0ABV1H6T8</accession>
<sequence length="264" mass="30746">MHNSKMMYRFEQQAEKPTQIYIYDEVTAQGPFNWNTLEYEESETSANYFVKMLAEISDEGSLELHINSYGGDVKEGVAIYNLLKRKNCKKTCYIDCFAYSVAYVIAMACDKIIMGLGSSIMIHEMWTVARGNAEELRKQADDLDVLMQTNRQIFLARCNLSEEKLIEMMRAETILTPEQCMEYGFCDEISQAAVDQSQINQCYEKKYRQLQQELRQQKTLQDFVKEFAKPQSTETKPKEHIENKSLKMMSDFFNAFTSVQLKED</sequence>
<evidence type="ECO:0000256" key="2">
    <source>
        <dbReference type="ARBA" id="ARBA00022490"/>
    </source>
</evidence>
<gene>
    <name evidence="8" type="ORF">WMO37_07545</name>
</gene>
<dbReference type="InterPro" id="IPR001907">
    <property type="entry name" value="ClpP"/>
</dbReference>
<evidence type="ECO:0000256" key="5">
    <source>
        <dbReference type="ARBA" id="ARBA00022825"/>
    </source>
</evidence>
<evidence type="ECO:0000256" key="1">
    <source>
        <dbReference type="ARBA" id="ARBA00007039"/>
    </source>
</evidence>
<keyword evidence="2" id="KW-0963">Cytoplasm</keyword>